<name>A0ABY7WSX9_9SPHI</name>
<protein>
    <submittedName>
        <fullName evidence="2">Uncharacterized protein</fullName>
    </submittedName>
</protein>
<sequence>MKMKLCIYFLKKIYAVNLALSALFLAISQVSSQMTNIILSFSLFFATVGYSMSFFGYHFFYSKTRYMYFNNGLSLTQLYFYGLLLNMLVLLPLNLLINSR</sequence>
<evidence type="ECO:0000313" key="2">
    <source>
        <dbReference type="EMBL" id="WDF70409.1"/>
    </source>
</evidence>
<feature type="transmembrane region" description="Helical" evidence="1">
    <location>
        <begin position="12"/>
        <end position="31"/>
    </location>
</feature>
<reference evidence="2 3" key="1">
    <citation type="submission" date="2023-02" db="EMBL/GenBank/DDBJ databases">
        <title>Genome sequence of Sphingobacterium sp. KACC 22765.</title>
        <authorList>
            <person name="Kim S."/>
            <person name="Heo J."/>
            <person name="Kwon S.-W."/>
        </authorList>
    </citation>
    <scope>NUCLEOTIDE SEQUENCE [LARGE SCALE GENOMIC DNA]</scope>
    <source>
        <strain evidence="2 3">KACC 22765</strain>
    </source>
</reference>
<keyword evidence="1" id="KW-1133">Transmembrane helix</keyword>
<keyword evidence="1" id="KW-0472">Membrane</keyword>
<evidence type="ECO:0000256" key="1">
    <source>
        <dbReference type="SAM" id="Phobius"/>
    </source>
</evidence>
<evidence type="ECO:0000313" key="3">
    <source>
        <dbReference type="Proteomes" id="UP001221558"/>
    </source>
</evidence>
<dbReference type="Proteomes" id="UP001221558">
    <property type="component" value="Chromosome"/>
</dbReference>
<proteinExistence type="predicted"/>
<dbReference type="EMBL" id="CP117880">
    <property type="protein sequence ID" value="WDF70409.1"/>
    <property type="molecule type" value="Genomic_DNA"/>
</dbReference>
<gene>
    <name evidence="2" type="ORF">PQ465_08530</name>
</gene>
<feature type="transmembrane region" description="Helical" evidence="1">
    <location>
        <begin position="78"/>
        <end position="97"/>
    </location>
</feature>
<dbReference type="RefSeq" id="WP_274269118.1">
    <property type="nucleotide sequence ID" value="NZ_CP117880.1"/>
</dbReference>
<keyword evidence="1" id="KW-0812">Transmembrane</keyword>
<keyword evidence="3" id="KW-1185">Reference proteome</keyword>
<organism evidence="2 3">
    <name type="scientific">Sphingobacterium oryzagri</name>
    <dbReference type="NCBI Taxonomy" id="3025669"/>
    <lineage>
        <taxon>Bacteria</taxon>
        <taxon>Pseudomonadati</taxon>
        <taxon>Bacteroidota</taxon>
        <taxon>Sphingobacteriia</taxon>
        <taxon>Sphingobacteriales</taxon>
        <taxon>Sphingobacteriaceae</taxon>
        <taxon>Sphingobacterium</taxon>
    </lineage>
</organism>
<feature type="transmembrane region" description="Helical" evidence="1">
    <location>
        <begin position="37"/>
        <end position="57"/>
    </location>
</feature>
<accession>A0ABY7WSX9</accession>